<dbReference type="PATRIC" id="fig|1224164.3.peg.1665"/>
<keyword evidence="9" id="KW-0648">Protein biosynthesis</keyword>
<evidence type="ECO:0000256" key="7">
    <source>
        <dbReference type="HAMAP-Rule" id="MF_00945"/>
    </source>
</evidence>
<dbReference type="PROSITE" id="PS50126">
    <property type="entry name" value="S1"/>
    <property type="match status" value="1"/>
</dbReference>
<comment type="subunit">
    <text evidence="7">Monomer. Binds directly to the core enzyme of the DNA-dependent RNA polymerase and to nascent RNA.</text>
</comment>
<dbReference type="HAMAP" id="MF_00945_B">
    <property type="entry name" value="NusA_B"/>
    <property type="match status" value="1"/>
</dbReference>
<dbReference type="CDD" id="cd04455">
    <property type="entry name" value="S1_NusA"/>
    <property type="match status" value="1"/>
</dbReference>
<proteinExistence type="inferred from homology"/>
<dbReference type="Gene3D" id="2.40.50.140">
    <property type="entry name" value="Nucleic acid-binding proteins"/>
    <property type="match status" value="1"/>
</dbReference>
<dbReference type="PROSITE" id="PS50084">
    <property type="entry name" value="KH_TYPE_1"/>
    <property type="match status" value="1"/>
</dbReference>
<sequence length="333" mass="35896">MNIDIQALKNIESQAGIQVDDLLETIAGALLFAYREFKGTKATDQSKARVDIDAATGEVSVVVSEFDEEGNLESEYDDTPANFGRVGAQAVRDAIVKRLREAETSQAYSAYSGYEGTIVSGIVQADAFANERGIVVVHLGTELEGQDGIILPAEQIPGEKLKHGDRVKTFVVGVTRNNPRNLQINLSRTHPELVRKLFELEVPEVADGSVEIVSIAREAGHRSKVAVKANKKGLNAKGACIGPRGQRVNNIMNELGGEKIDIIDFSEDPATYVGNALAPSKVVHVEVIDPEAQAARVTVPDYQLSLAIGKEGQNARLAARLTGWKIDIRSDAS</sequence>
<dbReference type="Pfam" id="PF26594">
    <property type="entry name" value="KH_NusA_2nd"/>
    <property type="match status" value="1"/>
</dbReference>
<dbReference type="GO" id="GO:0005829">
    <property type="term" value="C:cytosol"/>
    <property type="evidence" value="ECO:0007669"/>
    <property type="project" value="TreeGrafter"/>
</dbReference>
<dbReference type="InterPro" id="IPR009019">
    <property type="entry name" value="KH_sf_prok-type"/>
</dbReference>
<comment type="similarity">
    <text evidence="7">Belongs to the NusA family.</text>
</comment>
<organism evidence="9 10">
    <name type="scientific">Corynebacterium vitaeruminis DSM 20294</name>
    <dbReference type="NCBI Taxonomy" id="1224164"/>
    <lineage>
        <taxon>Bacteria</taxon>
        <taxon>Bacillati</taxon>
        <taxon>Actinomycetota</taxon>
        <taxon>Actinomycetes</taxon>
        <taxon>Mycobacteriales</taxon>
        <taxon>Corynebacteriaceae</taxon>
        <taxon>Corynebacterium</taxon>
    </lineage>
</organism>
<dbReference type="InterPro" id="IPR015946">
    <property type="entry name" value="KH_dom-like_a/b"/>
</dbReference>
<dbReference type="NCBIfam" id="TIGR01953">
    <property type="entry name" value="NusA"/>
    <property type="match status" value="1"/>
</dbReference>
<dbReference type="EMBL" id="CP004353">
    <property type="protein sequence ID" value="AHI23037.1"/>
    <property type="molecule type" value="Genomic_DNA"/>
</dbReference>
<dbReference type="FunFam" id="3.30.300.20:FF:000002">
    <property type="entry name" value="Transcription termination/antitermination protein NusA"/>
    <property type="match status" value="1"/>
</dbReference>
<dbReference type="InterPro" id="IPR010213">
    <property type="entry name" value="TF_NusA"/>
</dbReference>
<evidence type="ECO:0000256" key="2">
    <source>
        <dbReference type="ARBA" id="ARBA00022490"/>
    </source>
</evidence>
<keyword evidence="4 7" id="KW-0694">RNA-binding</keyword>
<evidence type="ECO:0000313" key="10">
    <source>
        <dbReference type="Proteomes" id="UP000019222"/>
    </source>
</evidence>
<dbReference type="FunFam" id="3.30.300.20:FF:000005">
    <property type="entry name" value="Transcription termination/antitermination protein NusA"/>
    <property type="match status" value="1"/>
</dbReference>
<dbReference type="InterPro" id="IPR012340">
    <property type="entry name" value="NA-bd_OB-fold"/>
</dbReference>
<dbReference type="PANTHER" id="PTHR22648">
    <property type="entry name" value="TRANSCRIPTION TERMINATION FACTOR NUSA"/>
    <property type="match status" value="1"/>
</dbReference>
<evidence type="ECO:0000256" key="4">
    <source>
        <dbReference type="ARBA" id="ARBA00022884"/>
    </source>
</evidence>
<dbReference type="GO" id="GO:0006353">
    <property type="term" value="P:DNA-templated transcription termination"/>
    <property type="evidence" value="ECO:0007669"/>
    <property type="project" value="UniProtKB-UniRule"/>
</dbReference>
<comment type="subcellular location">
    <subcellularLocation>
        <location evidence="7">Cytoplasm</location>
    </subcellularLocation>
</comment>
<evidence type="ECO:0000259" key="8">
    <source>
        <dbReference type="PROSITE" id="PS50126"/>
    </source>
</evidence>
<dbReference type="CDD" id="cd02134">
    <property type="entry name" value="KH-II_NusA_rpt1"/>
    <property type="match status" value="1"/>
</dbReference>
<evidence type="ECO:0000313" key="9">
    <source>
        <dbReference type="EMBL" id="AHI23037.1"/>
    </source>
</evidence>
<dbReference type="Gene3D" id="3.30.300.20">
    <property type="match status" value="2"/>
</dbReference>
<evidence type="ECO:0000256" key="3">
    <source>
        <dbReference type="ARBA" id="ARBA00022814"/>
    </source>
</evidence>
<dbReference type="eggNOG" id="COG0195">
    <property type="taxonomic scope" value="Bacteria"/>
</dbReference>
<dbReference type="InterPro" id="IPR036555">
    <property type="entry name" value="NusA_N_sf"/>
</dbReference>
<feature type="domain" description="S1 motif" evidence="8">
    <location>
        <begin position="116"/>
        <end position="189"/>
    </location>
</feature>
<keyword evidence="2 7" id="KW-0963">Cytoplasm</keyword>
<keyword evidence="9" id="KW-0251">Elongation factor</keyword>
<keyword evidence="5 7" id="KW-0805">Transcription regulation</keyword>
<dbReference type="Pfam" id="PF13184">
    <property type="entry name" value="KH_NusA_1st"/>
    <property type="match status" value="1"/>
</dbReference>
<evidence type="ECO:0000256" key="6">
    <source>
        <dbReference type="ARBA" id="ARBA00023163"/>
    </source>
</evidence>
<protein>
    <recommendedName>
        <fullName evidence="7">Transcription termination/antitermination protein NusA</fullName>
    </recommendedName>
</protein>
<dbReference type="SUPFAM" id="SSF50249">
    <property type="entry name" value="Nucleic acid-binding proteins"/>
    <property type="match status" value="1"/>
</dbReference>
<evidence type="ECO:0000256" key="1">
    <source>
        <dbReference type="ARBA" id="ARBA00022472"/>
    </source>
</evidence>
<evidence type="ECO:0000256" key="5">
    <source>
        <dbReference type="ARBA" id="ARBA00023015"/>
    </source>
</evidence>
<reference evidence="9 10" key="1">
    <citation type="submission" date="2013-02" db="EMBL/GenBank/DDBJ databases">
        <title>The complete genome sequence of Corynebacterium vitaeruminis DSM 20294.</title>
        <authorList>
            <person name="Ruckert C."/>
            <person name="Albersmeier A."/>
            <person name="Kalinowski J."/>
        </authorList>
    </citation>
    <scope>NUCLEOTIDE SEQUENCE [LARGE SCALE GENOMIC DNA]</scope>
    <source>
        <strain evidence="10">ATCC 10234</strain>
    </source>
</reference>
<dbReference type="InterPro" id="IPR030842">
    <property type="entry name" value="TF_NusA_bacterial"/>
</dbReference>
<keyword evidence="1 7" id="KW-0806">Transcription termination</keyword>
<dbReference type="SUPFAM" id="SSF69705">
    <property type="entry name" value="Transcription factor NusA, N-terminal domain"/>
    <property type="match status" value="1"/>
</dbReference>
<name>W5Y1G4_9CORY</name>
<dbReference type="Gene3D" id="3.30.1480.10">
    <property type="entry name" value="NusA, N-terminal domain"/>
    <property type="match status" value="1"/>
</dbReference>
<comment type="function">
    <text evidence="7">Participates in both transcription termination and antitermination.</text>
</comment>
<accession>W5Y1G4</accession>
<dbReference type="AlphaFoldDB" id="W5Y1G4"/>
<dbReference type="GO" id="GO:0031564">
    <property type="term" value="P:transcription antitermination"/>
    <property type="evidence" value="ECO:0007669"/>
    <property type="project" value="UniProtKB-UniRule"/>
</dbReference>
<dbReference type="InterPro" id="IPR003029">
    <property type="entry name" value="S1_domain"/>
</dbReference>
<keyword evidence="10" id="KW-1185">Reference proteome</keyword>
<dbReference type="GO" id="GO:0003746">
    <property type="term" value="F:translation elongation factor activity"/>
    <property type="evidence" value="ECO:0007669"/>
    <property type="project" value="UniProtKB-KW"/>
</dbReference>
<dbReference type="RefSeq" id="WP_025253054.1">
    <property type="nucleotide sequence ID" value="NZ_CP004353.1"/>
</dbReference>
<dbReference type="Proteomes" id="UP000019222">
    <property type="component" value="Chromosome"/>
</dbReference>
<dbReference type="STRING" id="1224164.B843_08260"/>
<dbReference type="KEGG" id="cvt:B843_08260"/>
<dbReference type="PANTHER" id="PTHR22648:SF0">
    <property type="entry name" value="TRANSCRIPTION TERMINATION_ANTITERMINATION PROTEIN NUSA"/>
    <property type="match status" value="1"/>
</dbReference>
<gene>
    <name evidence="7 9" type="primary">nusA</name>
    <name evidence="9" type="ORF">B843_08260</name>
</gene>
<dbReference type="GO" id="GO:0003723">
    <property type="term" value="F:RNA binding"/>
    <property type="evidence" value="ECO:0007669"/>
    <property type="project" value="UniProtKB-UniRule"/>
</dbReference>
<dbReference type="InterPro" id="IPR058582">
    <property type="entry name" value="KH_NusA_2nd"/>
</dbReference>
<keyword evidence="3 7" id="KW-0889">Transcription antitermination</keyword>
<dbReference type="CDD" id="cd22529">
    <property type="entry name" value="KH-II_NusA_rpt2"/>
    <property type="match status" value="1"/>
</dbReference>
<dbReference type="SUPFAM" id="SSF54814">
    <property type="entry name" value="Prokaryotic type KH domain (KH-domain type II)"/>
    <property type="match status" value="2"/>
</dbReference>
<dbReference type="InterPro" id="IPR025249">
    <property type="entry name" value="TF_NusA_KH_1st"/>
</dbReference>
<dbReference type="GO" id="GO:0003700">
    <property type="term" value="F:DNA-binding transcription factor activity"/>
    <property type="evidence" value="ECO:0007669"/>
    <property type="project" value="InterPro"/>
</dbReference>
<keyword evidence="6 7" id="KW-0804">Transcription</keyword>
<dbReference type="HOGENOM" id="CLU_029242_2_2_11"/>